<gene>
    <name evidence="1" type="ORF">POM88_016161</name>
</gene>
<evidence type="ECO:0000313" key="2">
    <source>
        <dbReference type="Proteomes" id="UP001237642"/>
    </source>
</evidence>
<proteinExistence type="predicted"/>
<evidence type="ECO:0000313" key="1">
    <source>
        <dbReference type="EMBL" id="KAK1387983.1"/>
    </source>
</evidence>
<protein>
    <submittedName>
        <fullName evidence="1">Uncharacterized protein</fullName>
    </submittedName>
</protein>
<reference evidence="1" key="1">
    <citation type="submission" date="2023-02" db="EMBL/GenBank/DDBJ databases">
        <title>Genome of toxic invasive species Heracleum sosnowskyi carries increased number of genes despite the absence of recent whole-genome duplications.</title>
        <authorList>
            <person name="Schelkunov M."/>
            <person name="Shtratnikova V."/>
            <person name="Makarenko M."/>
            <person name="Klepikova A."/>
            <person name="Omelchenko D."/>
            <person name="Novikova G."/>
            <person name="Obukhova E."/>
            <person name="Bogdanov V."/>
            <person name="Penin A."/>
            <person name="Logacheva M."/>
        </authorList>
    </citation>
    <scope>NUCLEOTIDE SEQUENCE</scope>
    <source>
        <strain evidence="1">Hsosn_3</strain>
        <tissue evidence="1">Leaf</tissue>
    </source>
</reference>
<name>A0AAD8IMR9_9APIA</name>
<organism evidence="1 2">
    <name type="scientific">Heracleum sosnowskyi</name>
    <dbReference type="NCBI Taxonomy" id="360622"/>
    <lineage>
        <taxon>Eukaryota</taxon>
        <taxon>Viridiplantae</taxon>
        <taxon>Streptophyta</taxon>
        <taxon>Embryophyta</taxon>
        <taxon>Tracheophyta</taxon>
        <taxon>Spermatophyta</taxon>
        <taxon>Magnoliopsida</taxon>
        <taxon>eudicotyledons</taxon>
        <taxon>Gunneridae</taxon>
        <taxon>Pentapetalae</taxon>
        <taxon>asterids</taxon>
        <taxon>campanulids</taxon>
        <taxon>Apiales</taxon>
        <taxon>Apiaceae</taxon>
        <taxon>Apioideae</taxon>
        <taxon>apioid superclade</taxon>
        <taxon>Tordylieae</taxon>
        <taxon>Tordyliinae</taxon>
        <taxon>Heracleum</taxon>
    </lineage>
</organism>
<dbReference type="EMBL" id="JAUIZM010000004">
    <property type="protein sequence ID" value="KAK1387983.1"/>
    <property type="molecule type" value="Genomic_DNA"/>
</dbReference>
<comment type="caution">
    <text evidence="1">The sequence shown here is derived from an EMBL/GenBank/DDBJ whole genome shotgun (WGS) entry which is preliminary data.</text>
</comment>
<keyword evidence="2" id="KW-1185">Reference proteome</keyword>
<reference evidence="1" key="2">
    <citation type="submission" date="2023-05" db="EMBL/GenBank/DDBJ databases">
        <authorList>
            <person name="Schelkunov M.I."/>
        </authorList>
    </citation>
    <scope>NUCLEOTIDE SEQUENCE</scope>
    <source>
        <strain evidence="1">Hsosn_3</strain>
        <tissue evidence="1">Leaf</tissue>
    </source>
</reference>
<accession>A0AAD8IMR9</accession>
<sequence length="120" mass="13800">MLRSKVMLGGGEVSNAYIPKYRNHAGQLVKMKKNSARFTTALGIKVLEFNLESDKAQYIRLGNDMKKNSIYSLRAAIYQTDEGDPEYKELKEIMIAELENAERRLLIDYLRTVPDIEEVK</sequence>
<dbReference type="Proteomes" id="UP001237642">
    <property type="component" value="Unassembled WGS sequence"/>
</dbReference>
<dbReference type="AlphaFoldDB" id="A0AAD8IMR9"/>